<dbReference type="AlphaFoldDB" id="A0A2C8FA41"/>
<proteinExistence type="predicted"/>
<accession>A0A2C8FA41</accession>
<evidence type="ECO:0000313" key="2">
    <source>
        <dbReference type="Proteomes" id="UP000219215"/>
    </source>
</evidence>
<keyword evidence="2" id="KW-1185">Reference proteome</keyword>
<evidence type="ECO:0000313" key="1">
    <source>
        <dbReference type="EMBL" id="SOB59369.1"/>
    </source>
</evidence>
<name>A0A2C8FA41_9BACT</name>
<reference evidence="2" key="1">
    <citation type="submission" date="2017-09" db="EMBL/GenBank/DDBJ databases">
        <authorList>
            <person name="Regsiter A."/>
            <person name="William W."/>
        </authorList>
    </citation>
    <scope>NUCLEOTIDE SEQUENCE [LARGE SCALE GENOMIC DNA]</scope>
    <source>
        <strain evidence="2">500-1</strain>
    </source>
</reference>
<dbReference type="KEGG" id="pprf:DPRO_2461"/>
<organism evidence="1 2">
    <name type="scientific">Pseudodesulfovibrio profundus</name>
    <dbReference type="NCBI Taxonomy" id="57320"/>
    <lineage>
        <taxon>Bacteria</taxon>
        <taxon>Pseudomonadati</taxon>
        <taxon>Thermodesulfobacteriota</taxon>
        <taxon>Desulfovibrionia</taxon>
        <taxon>Desulfovibrionales</taxon>
        <taxon>Desulfovibrionaceae</taxon>
    </lineage>
</organism>
<gene>
    <name evidence="1" type="ORF">DPRO_2461</name>
</gene>
<dbReference type="EMBL" id="LT907975">
    <property type="protein sequence ID" value="SOB59369.1"/>
    <property type="molecule type" value="Genomic_DNA"/>
</dbReference>
<sequence length="147" mass="16265">MQRFLMAVIAVGCIALGYILWVAFTATPDAPFVLEGTYNVQRWVGDKTDSTPDITGTVQISPRGPGWSLSGIIDGKEIQGTGMYADWEDAINFSISNEDKTSFTAVDLKYAGDTLTGVWQRHHIELNTDLEQPLPEDVGTEIWIKQE</sequence>
<protein>
    <submittedName>
        <fullName evidence="1">Uncharacterized protein</fullName>
    </submittedName>
</protein>
<dbReference type="Proteomes" id="UP000219215">
    <property type="component" value="Chromosome DPRO"/>
</dbReference>